<feature type="compositionally biased region" description="Basic and acidic residues" evidence="6">
    <location>
        <begin position="703"/>
        <end position="712"/>
    </location>
</feature>
<dbReference type="Pfam" id="PF03958">
    <property type="entry name" value="Secretin_N"/>
    <property type="match status" value="2"/>
</dbReference>
<feature type="chain" id="PRO_5020896468" evidence="7">
    <location>
        <begin position="18"/>
        <end position="712"/>
    </location>
</feature>
<evidence type="ECO:0000256" key="1">
    <source>
        <dbReference type="ARBA" id="ARBA00004370"/>
    </source>
</evidence>
<comment type="subcellular location">
    <subcellularLocation>
        <location evidence="5">Cell outer membrane</location>
    </subcellularLocation>
    <subcellularLocation>
        <location evidence="1">Membrane</location>
    </subcellularLocation>
</comment>
<sequence>MKLKHLGLLLLPLMLAACQTTTTKMQLPAPFPAPHAQRTLTASNGHIQPRLSLKVSETPQVNVPTEAVSAVELSGEEPKLSGAPINASIENMALPAFINEVYANILHLNFQVDPAVAKLTDLVTLRIPKKTSPQDFYRLIATVLRSYGLAAHWTGTVVQIEPVQATVGSEPPLIISGRTLPSVPQSHRPIFQMVDLEYVRASDVVNWLKVAYKINGLTIESDVNRNSVVLYGKPSVVIQAAQAIAVLDRPYLRGHYSVRLTPAFMSARDLAAHLTEILNAEGYAASNVISPNTSVLVIPINSVNAVIVFAPSQSILNHVVEWAHTIDKPAPTSGTNDFFYYQVENTRAADIAGVLQGQSSSRGPTAAPMAPAPGAAATPQASTSGGLGGIGQLVVDASRNGLIFRGSADEWARLLPLIKEMDKPARQVMVEVTIAEVTLDKNDQFGVNWQAGKWTVGTLGSSTPTTGTTGTSSTGTTSGGGGLTYLLDVAGQNKAQLQALAADSRVSILSTPRILVTSGSDASIDVGTQVPIITSQTTASQTTSGTSNLLQSVEYRNTGVLLTVKPTVLSNNRVDLDISQEDSQAQPIASGSGVASPSIFQRKIKTTLTLRDGGSVVLGGLVSNQVTTSDSGVPFLKDIPVLGNLFKSSSRDNQRTELVVIIVPYIIENSDQAEQITQDITKNLSLISPASLKSGGKVPAGKTDGKGSGDQH</sequence>
<dbReference type="InterPro" id="IPR004846">
    <property type="entry name" value="T2SS/T3SS_dom"/>
</dbReference>
<protein>
    <submittedName>
        <fullName evidence="10">Uncharacterized protein</fullName>
    </submittedName>
</protein>
<evidence type="ECO:0000313" key="10">
    <source>
        <dbReference type="EMBL" id="THD11406.1"/>
    </source>
</evidence>
<evidence type="ECO:0000256" key="4">
    <source>
        <dbReference type="RuleBase" id="RU004003"/>
    </source>
</evidence>
<evidence type="ECO:0000259" key="9">
    <source>
        <dbReference type="Pfam" id="PF03958"/>
    </source>
</evidence>
<dbReference type="OrthoDB" id="9775455at2"/>
<proteinExistence type="inferred from homology"/>
<dbReference type="AlphaFoldDB" id="A0A4S3KR48"/>
<comment type="caution">
    <text evidence="10">The sequence shown here is derived from an EMBL/GenBank/DDBJ whole genome shotgun (WGS) entry which is preliminary data.</text>
</comment>
<evidence type="ECO:0000313" key="11">
    <source>
        <dbReference type="Proteomes" id="UP000307749"/>
    </source>
</evidence>
<dbReference type="Gene3D" id="3.55.50.30">
    <property type="match status" value="1"/>
</dbReference>
<feature type="region of interest" description="Disordered" evidence="6">
    <location>
        <begin position="357"/>
        <end position="383"/>
    </location>
</feature>
<accession>A0A4S3KR48</accession>
<dbReference type="InterPro" id="IPR005644">
    <property type="entry name" value="NolW-like"/>
</dbReference>
<evidence type="ECO:0000256" key="2">
    <source>
        <dbReference type="ARBA" id="ARBA00022729"/>
    </source>
</evidence>
<keyword evidence="5" id="KW-0813">Transport</keyword>
<dbReference type="InterPro" id="IPR050810">
    <property type="entry name" value="Bact_Secretion_Sys_Channel"/>
</dbReference>
<dbReference type="InterPro" id="IPR038591">
    <property type="entry name" value="NolW-like_sf"/>
</dbReference>
<dbReference type="PROSITE" id="PS51257">
    <property type="entry name" value="PROKAR_LIPOPROTEIN"/>
    <property type="match status" value="1"/>
</dbReference>
<dbReference type="GO" id="GO:0009279">
    <property type="term" value="C:cell outer membrane"/>
    <property type="evidence" value="ECO:0007669"/>
    <property type="project" value="UniProtKB-SubCell"/>
</dbReference>
<feature type="region of interest" description="Disordered" evidence="6">
    <location>
        <begin position="690"/>
        <end position="712"/>
    </location>
</feature>
<feature type="domain" description="NolW-like" evidence="9">
    <location>
        <begin position="340"/>
        <end position="427"/>
    </location>
</feature>
<dbReference type="InterPro" id="IPR001775">
    <property type="entry name" value="GspD/PilQ"/>
</dbReference>
<dbReference type="STRING" id="993689.GCA_002077135_01414"/>
<evidence type="ECO:0000259" key="8">
    <source>
        <dbReference type="Pfam" id="PF00263"/>
    </source>
</evidence>
<feature type="compositionally biased region" description="Low complexity" evidence="6">
    <location>
        <begin position="363"/>
        <end position="383"/>
    </location>
</feature>
<evidence type="ECO:0000256" key="7">
    <source>
        <dbReference type="SAM" id="SignalP"/>
    </source>
</evidence>
<reference evidence="10 11" key="1">
    <citation type="submission" date="2017-02" db="EMBL/GenBank/DDBJ databases">
        <title>Whole genome sequencing of Metallibacterium scheffleri DSM 24874 (T).</title>
        <authorList>
            <person name="Kumar S."/>
            <person name="Patil P."/>
            <person name="Patil P.B."/>
        </authorList>
    </citation>
    <scope>NUCLEOTIDE SEQUENCE [LARGE SCALE GENOMIC DNA]</scope>
    <source>
        <strain evidence="10 11">DSM 24874</strain>
    </source>
</reference>
<gene>
    <name evidence="10" type="ORF">B1806_03740</name>
</gene>
<keyword evidence="2 7" id="KW-0732">Signal</keyword>
<name>A0A4S3KR48_9GAMM</name>
<keyword evidence="11" id="KW-1185">Reference proteome</keyword>
<dbReference type="PANTHER" id="PTHR30332:SF25">
    <property type="entry name" value="SECRETIN XPSD"/>
    <property type="match status" value="1"/>
</dbReference>
<evidence type="ECO:0000256" key="3">
    <source>
        <dbReference type="ARBA" id="ARBA00023136"/>
    </source>
</evidence>
<dbReference type="Proteomes" id="UP000307749">
    <property type="component" value="Unassembled WGS sequence"/>
</dbReference>
<organism evidence="10 11">
    <name type="scientific">Metallibacterium scheffleri</name>
    <dbReference type="NCBI Taxonomy" id="993689"/>
    <lineage>
        <taxon>Bacteria</taxon>
        <taxon>Pseudomonadati</taxon>
        <taxon>Pseudomonadota</taxon>
        <taxon>Gammaproteobacteria</taxon>
        <taxon>Lysobacterales</taxon>
        <taxon>Rhodanobacteraceae</taxon>
        <taxon>Metallibacterium</taxon>
    </lineage>
</organism>
<feature type="domain" description="NolW-like" evidence="9">
    <location>
        <begin position="192"/>
        <end position="250"/>
    </location>
</feature>
<feature type="domain" description="Type II/III secretion system secretin-like" evidence="8">
    <location>
        <begin position="499"/>
        <end position="668"/>
    </location>
</feature>
<dbReference type="Gene3D" id="3.30.1370.120">
    <property type="match status" value="2"/>
</dbReference>
<feature type="signal peptide" evidence="7">
    <location>
        <begin position="1"/>
        <end position="17"/>
    </location>
</feature>
<dbReference type="EMBL" id="MWQO01000013">
    <property type="protein sequence ID" value="THD11406.1"/>
    <property type="molecule type" value="Genomic_DNA"/>
</dbReference>
<dbReference type="PANTHER" id="PTHR30332">
    <property type="entry name" value="PROBABLE GENERAL SECRETION PATHWAY PROTEIN D"/>
    <property type="match status" value="1"/>
</dbReference>
<dbReference type="GO" id="GO:0015627">
    <property type="term" value="C:type II protein secretion system complex"/>
    <property type="evidence" value="ECO:0007669"/>
    <property type="project" value="TreeGrafter"/>
</dbReference>
<keyword evidence="3" id="KW-0472">Membrane</keyword>
<dbReference type="RefSeq" id="WP_081126699.1">
    <property type="nucleotide sequence ID" value="NZ_LDOS01000001.1"/>
</dbReference>
<comment type="similarity">
    <text evidence="4">Belongs to the bacterial secretin family.</text>
</comment>
<evidence type="ECO:0000256" key="5">
    <source>
        <dbReference type="RuleBase" id="RU004004"/>
    </source>
</evidence>
<dbReference type="GO" id="GO:0009306">
    <property type="term" value="P:protein secretion"/>
    <property type="evidence" value="ECO:0007669"/>
    <property type="project" value="InterPro"/>
</dbReference>
<feature type="compositionally biased region" description="Low complexity" evidence="6">
    <location>
        <begin position="458"/>
        <end position="476"/>
    </location>
</feature>
<dbReference type="Pfam" id="PF00263">
    <property type="entry name" value="Secretin"/>
    <property type="match status" value="1"/>
</dbReference>
<feature type="region of interest" description="Disordered" evidence="6">
    <location>
        <begin position="458"/>
        <end position="477"/>
    </location>
</feature>
<dbReference type="PRINTS" id="PR00811">
    <property type="entry name" value="BCTERIALGSPD"/>
</dbReference>
<evidence type="ECO:0000256" key="6">
    <source>
        <dbReference type="SAM" id="MobiDB-lite"/>
    </source>
</evidence>